<keyword evidence="4 6" id="KW-1133">Transmembrane helix</keyword>
<evidence type="ECO:0000256" key="6">
    <source>
        <dbReference type="SAM" id="Phobius"/>
    </source>
</evidence>
<dbReference type="Pfam" id="PF03772">
    <property type="entry name" value="Competence"/>
    <property type="match status" value="1"/>
</dbReference>
<dbReference type="PANTHER" id="PTHR30619">
    <property type="entry name" value="DNA INTERNALIZATION/COMPETENCE PROTEIN COMEC/REC2"/>
    <property type="match status" value="1"/>
</dbReference>
<gene>
    <name evidence="8" type="ORF">C0197_01530</name>
</gene>
<feature type="domain" description="ComEC/Rec2-related protein" evidence="7">
    <location>
        <begin position="194"/>
        <end position="467"/>
    </location>
</feature>
<dbReference type="Proteomes" id="UP000235731">
    <property type="component" value="Unassembled WGS sequence"/>
</dbReference>
<feature type="transmembrane region" description="Helical" evidence="6">
    <location>
        <begin position="253"/>
        <end position="274"/>
    </location>
</feature>
<evidence type="ECO:0000256" key="2">
    <source>
        <dbReference type="ARBA" id="ARBA00022475"/>
    </source>
</evidence>
<dbReference type="InterPro" id="IPR052159">
    <property type="entry name" value="Competence_DNA_uptake"/>
</dbReference>
<evidence type="ECO:0000259" key="7">
    <source>
        <dbReference type="Pfam" id="PF03772"/>
    </source>
</evidence>
<evidence type="ECO:0000256" key="3">
    <source>
        <dbReference type="ARBA" id="ARBA00022692"/>
    </source>
</evidence>
<evidence type="ECO:0000256" key="5">
    <source>
        <dbReference type="ARBA" id="ARBA00023136"/>
    </source>
</evidence>
<feature type="transmembrane region" description="Helical" evidence="6">
    <location>
        <begin position="473"/>
        <end position="491"/>
    </location>
</feature>
<protein>
    <recommendedName>
        <fullName evidence="7">ComEC/Rec2-related protein domain-containing protein</fullName>
    </recommendedName>
</protein>
<feature type="transmembrane region" description="Helical" evidence="6">
    <location>
        <begin position="281"/>
        <end position="306"/>
    </location>
</feature>
<feature type="transmembrane region" description="Helical" evidence="6">
    <location>
        <begin position="442"/>
        <end position="467"/>
    </location>
</feature>
<evidence type="ECO:0000313" key="9">
    <source>
        <dbReference type="Proteomes" id="UP000235731"/>
    </source>
</evidence>
<dbReference type="NCBIfam" id="TIGR00360">
    <property type="entry name" value="ComEC_N-term"/>
    <property type="match status" value="1"/>
</dbReference>
<keyword evidence="3 6" id="KW-0812">Transmembrane</keyword>
<accession>A0A2N7PKP0</accession>
<evidence type="ECO:0000256" key="4">
    <source>
        <dbReference type="ARBA" id="ARBA00022989"/>
    </source>
</evidence>
<evidence type="ECO:0000256" key="1">
    <source>
        <dbReference type="ARBA" id="ARBA00004651"/>
    </source>
</evidence>
<name>A0A2N7PKP0_9BACT</name>
<feature type="transmembrane region" description="Helical" evidence="6">
    <location>
        <begin position="396"/>
        <end position="421"/>
    </location>
</feature>
<feature type="transmembrane region" description="Helical" evidence="6">
    <location>
        <begin position="46"/>
        <end position="64"/>
    </location>
</feature>
<feature type="transmembrane region" description="Helical" evidence="6">
    <location>
        <begin position="219"/>
        <end position="241"/>
    </location>
</feature>
<proteinExistence type="predicted"/>
<sequence length="689" mass="80901">MKNPPLFIFTISLFLGLFTAYYDLPLWFSLLFLPLVFLFFSQKESFRIFLLYLVFYLLGTLYFNQLDGLKDSIKERYVVKIEKVEPSYNGTRILARLDGSDLIEFTSQNYSFKPGQLCEVSLIEKRWYKRANPFTPEEKELLRIKEIKGLFNLNEKERIYCLEGEGYLFETLRFRLFQFSEKLSPLAKGLFQALVLGVEAQLPQEYLETLKNQGLYHQLAISGFNLAVLFGLLYKVFRFFLGYTPFLKSEIPIQIGAYLLALPGALIILVFSGFQPPALRAFFFLVVYILSKILFRHTPLLFLLFLTGDLLLIANPNLIGNLSFQLSFLATLALIIGDMIYREKISPSLKTPFLNKPLSALFISLLVSLFTFPLIIKISGKIPLVTPLNNLIATPFWSLLFIPISIFSALLSFVSEPLAIFIMEKIAKVFNFYIKNPLFSCLFRPPFSVNLFIIWYLFLFISGILLWKIEIKRLYKLVTFGIIAFLSYSLLKSFYARTSFIFWPKLYTLQAFLIKDYEKFYLITDEEERSALERNILLIPLLKKMGVNELEGVLFLKETPLKDYLSHFSIKEIYQKNEPLEEKKRIFKPQVEFIFLDDNTYLIEFRGLTLLLSSSRNKFLPKAEFSLKFLEKSLKRDSAYLFFPKENYILVINERKRRRDILNLLFFPFVPYYIERGDFQKIYYNYEYN</sequence>
<dbReference type="EMBL" id="PNIE01000024">
    <property type="protein sequence ID" value="PMP63952.1"/>
    <property type="molecule type" value="Genomic_DNA"/>
</dbReference>
<feature type="transmembrane region" description="Helical" evidence="6">
    <location>
        <begin position="7"/>
        <end position="40"/>
    </location>
</feature>
<evidence type="ECO:0000313" key="8">
    <source>
        <dbReference type="EMBL" id="PMP63952.1"/>
    </source>
</evidence>
<reference evidence="8 9" key="1">
    <citation type="submission" date="2018-01" db="EMBL/GenBank/DDBJ databases">
        <title>Metagenomic assembled genomes from two thermal pools in the Uzon Caldera, Kamchatka, Russia.</title>
        <authorList>
            <person name="Wilkins L."/>
            <person name="Ettinger C."/>
        </authorList>
    </citation>
    <scope>NUCLEOTIDE SEQUENCE [LARGE SCALE GENOMIC DNA]</scope>
    <source>
        <strain evidence="8">ZAV-15</strain>
    </source>
</reference>
<dbReference type="InterPro" id="IPR004477">
    <property type="entry name" value="ComEC_N"/>
</dbReference>
<organism evidence="8 9">
    <name type="scientific">Caldimicrobium thiodismutans</name>
    <dbReference type="NCBI Taxonomy" id="1653476"/>
    <lineage>
        <taxon>Bacteria</taxon>
        <taxon>Pseudomonadati</taxon>
        <taxon>Thermodesulfobacteriota</taxon>
        <taxon>Thermodesulfobacteria</taxon>
        <taxon>Thermodesulfobacteriales</taxon>
        <taxon>Thermodesulfobacteriaceae</taxon>
        <taxon>Caldimicrobium</taxon>
    </lineage>
</organism>
<keyword evidence="2" id="KW-1003">Cell membrane</keyword>
<dbReference type="PANTHER" id="PTHR30619:SF1">
    <property type="entry name" value="RECOMBINATION PROTEIN 2"/>
    <property type="match status" value="1"/>
</dbReference>
<comment type="caution">
    <text evidence="8">The sequence shown here is derived from an EMBL/GenBank/DDBJ whole genome shotgun (WGS) entry which is preliminary data.</text>
</comment>
<feature type="transmembrane region" description="Helical" evidence="6">
    <location>
        <begin position="318"/>
        <end position="337"/>
    </location>
</feature>
<comment type="subcellular location">
    <subcellularLocation>
        <location evidence="1">Cell membrane</location>
        <topology evidence="1">Multi-pass membrane protein</topology>
    </subcellularLocation>
</comment>
<keyword evidence="5 6" id="KW-0472">Membrane</keyword>
<dbReference type="AlphaFoldDB" id="A0A2N7PKP0"/>
<feature type="transmembrane region" description="Helical" evidence="6">
    <location>
        <begin position="358"/>
        <end position="376"/>
    </location>
</feature>
<dbReference type="GO" id="GO:0005886">
    <property type="term" value="C:plasma membrane"/>
    <property type="evidence" value="ECO:0007669"/>
    <property type="project" value="UniProtKB-SubCell"/>
</dbReference>